<dbReference type="AlphaFoldDB" id="A0A3B0YKX6"/>
<evidence type="ECO:0000313" key="2">
    <source>
        <dbReference type="EMBL" id="VAW69574.1"/>
    </source>
</evidence>
<accession>A0A3B0YKX6</accession>
<sequence length="121" mass="13727">MKIAIKLFMFLFLPLSGNAVDINKSDWVNNMSTALPSVFCSSRQYFRQCYDVTSQECQSTTISVTEICINNNIRNIPDVIIQPKDSTYWGTIIGQCAGKAYQLTLVSKRINSEKCNNSKNW</sequence>
<evidence type="ECO:0000259" key="1">
    <source>
        <dbReference type="Pfam" id="PF24275"/>
    </source>
</evidence>
<dbReference type="Pfam" id="PF24275">
    <property type="entry name" value="NttA"/>
    <property type="match status" value="1"/>
</dbReference>
<dbReference type="InterPro" id="IPR056212">
    <property type="entry name" value="NttA"/>
</dbReference>
<feature type="domain" description="T2SS substrate NttA" evidence="1">
    <location>
        <begin position="22"/>
        <end position="104"/>
    </location>
</feature>
<proteinExistence type="predicted"/>
<dbReference type="EMBL" id="UOFI01000168">
    <property type="protein sequence ID" value="VAW69574.1"/>
    <property type="molecule type" value="Genomic_DNA"/>
</dbReference>
<gene>
    <name evidence="2" type="ORF">MNBD_GAMMA09-2529</name>
</gene>
<reference evidence="2" key="1">
    <citation type="submission" date="2018-06" db="EMBL/GenBank/DDBJ databases">
        <authorList>
            <person name="Zhirakovskaya E."/>
        </authorList>
    </citation>
    <scope>NUCLEOTIDE SEQUENCE</scope>
</reference>
<protein>
    <recommendedName>
        <fullName evidence="1">T2SS substrate NttA domain-containing protein</fullName>
    </recommendedName>
</protein>
<name>A0A3B0YKX6_9ZZZZ</name>
<organism evidence="2">
    <name type="scientific">hydrothermal vent metagenome</name>
    <dbReference type="NCBI Taxonomy" id="652676"/>
    <lineage>
        <taxon>unclassified sequences</taxon>
        <taxon>metagenomes</taxon>
        <taxon>ecological metagenomes</taxon>
    </lineage>
</organism>